<dbReference type="SUPFAM" id="SSF81383">
    <property type="entry name" value="F-box domain"/>
    <property type="match status" value="1"/>
</dbReference>
<dbReference type="Proteomes" id="UP001465755">
    <property type="component" value="Unassembled WGS sequence"/>
</dbReference>
<name>A0AAW1NTN5_9CHLO</name>
<dbReference type="InterPro" id="IPR036047">
    <property type="entry name" value="F-box-like_dom_sf"/>
</dbReference>
<evidence type="ECO:0000313" key="3">
    <source>
        <dbReference type="EMBL" id="KAK9794031.1"/>
    </source>
</evidence>
<feature type="chain" id="PRO_5043519852" description="F-box domain-containing protein" evidence="1">
    <location>
        <begin position="19"/>
        <end position="303"/>
    </location>
</feature>
<evidence type="ECO:0000259" key="2">
    <source>
        <dbReference type="Pfam" id="PF12937"/>
    </source>
</evidence>
<dbReference type="Gene3D" id="1.20.1280.50">
    <property type="match status" value="1"/>
</dbReference>
<dbReference type="EMBL" id="JALJOQ010000144">
    <property type="protein sequence ID" value="KAK9794031.1"/>
    <property type="molecule type" value="Genomic_DNA"/>
</dbReference>
<keyword evidence="1" id="KW-0732">Signal</keyword>
<feature type="domain" description="F-box" evidence="2">
    <location>
        <begin position="24"/>
        <end position="67"/>
    </location>
</feature>
<accession>A0AAW1NTN5</accession>
<feature type="signal peptide" evidence="1">
    <location>
        <begin position="1"/>
        <end position="18"/>
    </location>
</feature>
<keyword evidence="4" id="KW-1185">Reference proteome</keyword>
<comment type="caution">
    <text evidence="3">The sequence shown here is derived from an EMBL/GenBank/DDBJ whole genome shotgun (WGS) entry which is preliminary data.</text>
</comment>
<evidence type="ECO:0000256" key="1">
    <source>
        <dbReference type="SAM" id="SignalP"/>
    </source>
</evidence>
<gene>
    <name evidence="3" type="ORF">WJX73_006282</name>
</gene>
<proteinExistence type="predicted"/>
<dbReference type="AlphaFoldDB" id="A0AAW1NTN5"/>
<dbReference type="InterPro" id="IPR001810">
    <property type="entry name" value="F-box_dom"/>
</dbReference>
<dbReference type="Pfam" id="PF12937">
    <property type="entry name" value="F-box-like"/>
    <property type="match status" value="1"/>
</dbReference>
<organism evidence="3 4">
    <name type="scientific">Symbiochloris irregularis</name>
    <dbReference type="NCBI Taxonomy" id="706552"/>
    <lineage>
        <taxon>Eukaryota</taxon>
        <taxon>Viridiplantae</taxon>
        <taxon>Chlorophyta</taxon>
        <taxon>core chlorophytes</taxon>
        <taxon>Trebouxiophyceae</taxon>
        <taxon>Trebouxiales</taxon>
        <taxon>Trebouxiaceae</taxon>
        <taxon>Symbiochloris</taxon>
    </lineage>
</organism>
<reference evidence="3 4" key="1">
    <citation type="journal article" date="2024" name="Nat. Commun.">
        <title>Phylogenomics reveals the evolutionary origins of lichenization in chlorophyte algae.</title>
        <authorList>
            <person name="Puginier C."/>
            <person name="Libourel C."/>
            <person name="Otte J."/>
            <person name="Skaloud P."/>
            <person name="Haon M."/>
            <person name="Grisel S."/>
            <person name="Petersen M."/>
            <person name="Berrin J.G."/>
            <person name="Delaux P.M."/>
            <person name="Dal Grande F."/>
            <person name="Keller J."/>
        </authorList>
    </citation>
    <scope>NUCLEOTIDE SEQUENCE [LARGE SCALE GENOMIC DNA]</scope>
    <source>
        <strain evidence="3 4">SAG 2036</strain>
    </source>
</reference>
<protein>
    <recommendedName>
        <fullName evidence="2">F-box domain-containing protein</fullName>
    </recommendedName>
</protein>
<evidence type="ECO:0000313" key="4">
    <source>
        <dbReference type="Proteomes" id="UP001465755"/>
    </source>
</evidence>
<sequence>MQAGFAFLAVVAAALCNSRPPNIVELPEDVWCRILALLLQEPREVMGQAALVCKDWLRIATSSQLWRLRLPPLLCPMLTSLHSKHSVYLWPRFWATLCVRNLLHYRGWAIDVIKTLPLEPGHWGTVLECASGWLRESPRLEGMSDDVQPAVASTRAKRQARRRSYPIAAVSDESVYLTCSCAWCEVVQVVDLGQELANHGIPGSDADAFLDASPCLHLSLWCGARNDCRSHAAAKLILCGREDLYDILTGGGIHSKLRWSWTGGSHGAPFQQPGSFCWDSGTITLVPDTWTCISADIKGLAGG</sequence>